<feature type="transmembrane region" description="Helical" evidence="2">
    <location>
        <begin position="448"/>
        <end position="467"/>
    </location>
</feature>
<name>A0A1C3N1W0_9ACTN</name>
<evidence type="ECO:0000256" key="1">
    <source>
        <dbReference type="SAM" id="Coils"/>
    </source>
</evidence>
<keyword evidence="4" id="KW-1185">Reference proteome</keyword>
<sequence>MTQLRILAPVLVDYHAVPGAALRDPTWYADFWAGQQEAVDDLLTRLAPGGDAAGPPPVVELTHVRAASSLNRYRTISDHAVERPVHVLVGTLRPEHLPAALDGTADDLPAIVEISFRLYDHGLLLLELLADVSGWLARGSGDVPDSLDRLQACAVATGERVARETVRRYVHPVLALLRRADRHERVILAAMSEDEPLAAELGEPLWVTRSLVVDPGEPTTKQVVRHWLKDVVLPGDDRVAADRLLDGEFDHLVRWLNYLFLDHRGAGGRMLPGDPFHDQWEALRYAQVFYGTLDRIDNRLSQILADSAAAGSRWELERLKDELTSLSQRAELAIMERRDLSKYLKRAVRVEMDAILDFWDYVHLLEEPVRFKVEMCSRRLTELAARRAARSVMFTDLILLGIAMTSILGTALALTEFGRSIASDPEMAAYDLGRSGIVDWVAAQPADAVLISSGVVSVLLVIVYLFFRRDRNS</sequence>
<accession>A0A1C3N1W0</accession>
<evidence type="ECO:0000313" key="4">
    <source>
        <dbReference type="Proteomes" id="UP000199393"/>
    </source>
</evidence>
<evidence type="ECO:0000313" key="3">
    <source>
        <dbReference type="EMBL" id="SBV26570.1"/>
    </source>
</evidence>
<reference evidence="4" key="1">
    <citation type="submission" date="2016-06" db="EMBL/GenBank/DDBJ databases">
        <authorList>
            <person name="Varghese N."/>
        </authorList>
    </citation>
    <scope>NUCLEOTIDE SEQUENCE [LARGE SCALE GENOMIC DNA]</scope>
    <source>
        <strain evidence="4">DSM 45344</strain>
    </source>
</reference>
<evidence type="ECO:0008006" key="5">
    <source>
        <dbReference type="Google" id="ProtNLM"/>
    </source>
</evidence>
<protein>
    <recommendedName>
        <fullName evidence="5">CorA-like Mg2+ transporter protein</fullName>
    </recommendedName>
</protein>
<feature type="coiled-coil region" evidence="1">
    <location>
        <begin position="309"/>
        <end position="336"/>
    </location>
</feature>
<dbReference type="STRING" id="307121.GA0070620_2064"/>
<gene>
    <name evidence="3" type="ORF">GA0070620_2064</name>
</gene>
<keyword evidence="2" id="KW-1133">Transmembrane helix</keyword>
<evidence type="ECO:0000256" key="2">
    <source>
        <dbReference type="SAM" id="Phobius"/>
    </source>
</evidence>
<keyword evidence="2" id="KW-0812">Transmembrane</keyword>
<organism evidence="3 4">
    <name type="scientific">Micromonospora krabiensis</name>
    <dbReference type="NCBI Taxonomy" id="307121"/>
    <lineage>
        <taxon>Bacteria</taxon>
        <taxon>Bacillati</taxon>
        <taxon>Actinomycetota</taxon>
        <taxon>Actinomycetes</taxon>
        <taxon>Micromonosporales</taxon>
        <taxon>Micromonosporaceae</taxon>
        <taxon>Micromonospora</taxon>
    </lineage>
</organism>
<dbReference type="EMBL" id="LT598496">
    <property type="protein sequence ID" value="SBV26570.1"/>
    <property type="molecule type" value="Genomic_DNA"/>
</dbReference>
<dbReference type="Proteomes" id="UP000199393">
    <property type="component" value="Chromosome I"/>
</dbReference>
<feature type="transmembrane region" description="Helical" evidence="2">
    <location>
        <begin position="397"/>
        <end position="415"/>
    </location>
</feature>
<dbReference type="RefSeq" id="WP_091589645.1">
    <property type="nucleotide sequence ID" value="NZ_JBHRWG010000003.1"/>
</dbReference>
<keyword evidence="2" id="KW-0472">Membrane</keyword>
<dbReference type="OrthoDB" id="3324616at2"/>
<proteinExistence type="predicted"/>
<keyword evidence="1" id="KW-0175">Coiled coil</keyword>
<dbReference type="AlphaFoldDB" id="A0A1C3N1W0"/>